<keyword evidence="2" id="KW-1133">Transmembrane helix</keyword>
<keyword evidence="2" id="KW-0812">Transmembrane</keyword>
<name>A0ABX3HTH6_PAEBO</name>
<feature type="coiled-coil region" evidence="1">
    <location>
        <begin position="22"/>
        <end position="49"/>
    </location>
</feature>
<dbReference type="Proteomes" id="UP000187412">
    <property type="component" value="Unassembled WGS sequence"/>
</dbReference>
<feature type="transmembrane region" description="Helical" evidence="2">
    <location>
        <begin position="65"/>
        <end position="85"/>
    </location>
</feature>
<evidence type="ECO:0000313" key="3">
    <source>
        <dbReference type="EMBL" id="OMD52988.1"/>
    </source>
</evidence>
<sequence length="88" mass="10432">MKERLISFYETFWIWKRFIEYTQKKEMENMSEQKKIQELERRIATLENQGGHPPGNDPGKILRRVIWGILIVFFLLTAIGVMQFVSAG</sequence>
<evidence type="ECO:0000256" key="1">
    <source>
        <dbReference type="SAM" id="Coils"/>
    </source>
</evidence>
<keyword evidence="4" id="KW-1185">Reference proteome</keyword>
<proteinExistence type="predicted"/>
<comment type="caution">
    <text evidence="3">The sequence shown here is derived from an EMBL/GenBank/DDBJ whole genome shotgun (WGS) entry which is preliminary data.</text>
</comment>
<accession>A0ABX3HTH6</accession>
<evidence type="ECO:0000256" key="2">
    <source>
        <dbReference type="SAM" id="Phobius"/>
    </source>
</evidence>
<evidence type="ECO:0008006" key="5">
    <source>
        <dbReference type="Google" id="ProtNLM"/>
    </source>
</evidence>
<keyword evidence="1" id="KW-0175">Coiled coil</keyword>
<protein>
    <recommendedName>
        <fullName evidence="5">DUF4044 domain-containing protein</fullName>
    </recommendedName>
</protein>
<evidence type="ECO:0000313" key="4">
    <source>
        <dbReference type="Proteomes" id="UP000187412"/>
    </source>
</evidence>
<organism evidence="3 4">
    <name type="scientific">Paenibacillus borealis</name>
    <dbReference type="NCBI Taxonomy" id="160799"/>
    <lineage>
        <taxon>Bacteria</taxon>
        <taxon>Bacillati</taxon>
        <taxon>Bacillota</taxon>
        <taxon>Bacilli</taxon>
        <taxon>Bacillales</taxon>
        <taxon>Paenibacillaceae</taxon>
        <taxon>Paenibacillus</taxon>
    </lineage>
</organism>
<gene>
    <name evidence="3" type="ORF">BSK56_01770</name>
</gene>
<reference evidence="3 4" key="1">
    <citation type="submission" date="2016-10" db="EMBL/GenBank/DDBJ databases">
        <title>Paenibacillus species isolates.</title>
        <authorList>
            <person name="Beno S.M."/>
        </authorList>
    </citation>
    <scope>NUCLEOTIDE SEQUENCE [LARGE SCALE GENOMIC DNA]</scope>
    <source>
        <strain evidence="3 4">FSL H7-0744</strain>
    </source>
</reference>
<dbReference type="EMBL" id="MPTB01000002">
    <property type="protein sequence ID" value="OMD52988.1"/>
    <property type="molecule type" value="Genomic_DNA"/>
</dbReference>
<keyword evidence="2" id="KW-0472">Membrane</keyword>